<reference evidence="1 2" key="1">
    <citation type="journal article" date="2016" name="Int. J. Syst. Evol. Microbiol.">
        <title>Pseudaminobacter manganicus sp. nov., isolated from sludge of a manganese mine.</title>
        <authorList>
            <person name="Li J."/>
            <person name="Huang J."/>
            <person name="Liao S."/>
            <person name="Wang G."/>
        </authorList>
    </citation>
    <scope>NUCLEOTIDE SEQUENCE [LARGE SCALE GENOMIC DNA]</scope>
    <source>
        <strain evidence="1 2">JH-7</strain>
    </source>
</reference>
<name>A0A1V8RLX3_9HYPH</name>
<proteinExistence type="predicted"/>
<gene>
    <name evidence="1" type="ORF">BFN67_04915</name>
</gene>
<dbReference type="Proteomes" id="UP000191905">
    <property type="component" value="Unassembled WGS sequence"/>
</dbReference>
<sequence>MYYHGSASKNLQIPLGRSIQLGLKSDYVSQTFTGIWVPELELGHNLTLAFSMSLPLQHLRASVDVRRFGISDSDSGLGDIVFGPMLGWRSASGTTFASASLRIFAPTGNYDPNAIANIGTNYWTFSPNFSFTTVNPETGLEFDLTAGIDFNTRNSATDYTSGALAHVDAAVIQHFNKQFGVGIFGSILYQLQDDKGVLADRLDGFKGRSFAIGPMLKYTGGSEANPINASLSWAPEFGVKNRMKGNAFYLNVSGKF</sequence>
<evidence type="ECO:0000313" key="1">
    <source>
        <dbReference type="EMBL" id="OQM74197.1"/>
    </source>
</evidence>
<dbReference type="AlphaFoldDB" id="A0A1V8RLX3"/>
<accession>A0A1V8RLX3</accession>
<dbReference type="EMBL" id="MDET01000034">
    <property type="protein sequence ID" value="OQM74197.1"/>
    <property type="molecule type" value="Genomic_DNA"/>
</dbReference>
<evidence type="ECO:0008006" key="3">
    <source>
        <dbReference type="Google" id="ProtNLM"/>
    </source>
</evidence>
<protein>
    <recommendedName>
        <fullName evidence="3">Phenol degradation protein meta</fullName>
    </recommendedName>
</protein>
<comment type="caution">
    <text evidence="1">The sequence shown here is derived from an EMBL/GenBank/DDBJ whole genome shotgun (WGS) entry which is preliminary data.</text>
</comment>
<dbReference type="InterPro" id="IPR025737">
    <property type="entry name" value="FApF"/>
</dbReference>
<dbReference type="Pfam" id="PF13557">
    <property type="entry name" value="Phenol_MetA_deg"/>
    <property type="match status" value="1"/>
</dbReference>
<keyword evidence="2" id="KW-1185">Reference proteome</keyword>
<organism evidence="1 2">
    <name type="scientific">Manganibacter manganicus</name>
    <dbReference type="NCBI Taxonomy" id="1873176"/>
    <lineage>
        <taxon>Bacteria</taxon>
        <taxon>Pseudomonadati</taxon>
        <taxon>Pseudomonadota</taxon>
        <taxon>Alphaproteobacteria</taxon>
        <taxon>Hyphomicrobiales</taxon>
        <taxon>Phyllobacteriaceae</taxon>
        <taxon>Manganibacter</taxon>
    </lineage>
</organism>
<dbReference type="STRING" id="1873176.BFN67_04915"/>
<evidence type="ECO:0000313" key="2">
    <source>
        <dbReference type="Proteomes" id="UP000191905"/>
    </source>
</evidence>